<evidence type="ECO:0000256" key="4">
    <source>
        <dbReference type="ARBA" id="ARBA00023284"/>
    </source>
</evidence>
<dbReference type="InterPro" id="IPR011905">
    <property type="entry name" value="GlrX-like_pln_2"/>
</dbReference>
<dbReference type="SUPFAM" id="SSF52833">
    <property type="entry name" value="Thioredoxin-like"/>
    <property type="match status" value="1"/>
</dbReference>
<dbReference type="NCBIfam" id="TIGR02189">
    <property type="entry name" value="GlrX-like_plant"/>
    <property type="match status" value="1"/>
</dbReference>
<protein>
    <submittedName>
        <fullName evidence="6">Glutaredoxin family protein</fullName>
    </submittedName>
</protein>
<dbReference type="AlphaFoldDB" id="A0A2P2NMZ5"/>
<evidence type="ECO:0000256" key="3">
    <source>
        <dbReference type="ARBA" id="ARBA00022490"/>
    </source>
</evidence>
<dbReference type="CDD" id="cd03419">
    <property type="entry name" value="GRX_GRXh_1_2_like"/>
    <property type="match status" value="1"/>
</dbReference>
<dbReference type="InterPro" id="IPR036249">
    <property type="entry name" value="Thioredoxin-like_sf"/>
</dbReference>
<dbReference type="Pfam" id="PF00462">
    <property type="entry name" value="Glutaredoxin"/>
    <property type="match status" value="1"/>
</dbReference>
<evidence type="ECO:0000313" key="6">
    <source>
        <dbReference type="EMBL" id="MBX43835.1"/>
    </source>
</evidence>
<keyword evidence="4" id="KW-0676">Redox-active center</keyword>
<dbReference type="Gene3D" id="3.40.30.10">
    <property type="entry name" value="Glutaredoxin"/>
    <property type="match status" value="1"/>
</dbReference>
<dbReference type="InterPro" id="IPR014025">
    <property type="entry name" value="Glutaredoxin_subgr"/>
</dbReference>
<comment type="similarity">
    <text evidence="2">Belongs to the glutaredoxin family. CC-type subfamily.</text>
</comment>
<dbReference type="GO" id="GO:0005737">
    <property type="term" value="C:cytoplasm"/>
    <property type="evidence" value="ECO:0007669"/>
    <property type="project" value="UniProtKB-SubCell"/>
</dbReference>
<accession>A0A2P2NMZ5</accession>
<dbReference type="PROSITE" id="PS51354">
    <property type="entry name" value="GLUTAREDOXIN_2"/>
    <property type="match status" value="1"/>
</dbReference>
<name>A0A2P2NMZ5_RHIMU</name>
<dbReference type="EMBL" id="GGEC01063351">
    <property type="protein sequence ID" value="MBX43835.1"/>
    <property type="molecule type" value="Transcribed_RNA"/>
</dbReference>
<comment type="subcellular location">
    <subcellularLocation>
        <location evidence="1">Cytoplasm</location>
    </subcellularLocation>
</comment>
<dbReference type="PRINTS" id="PR00160">
    <property type="entry name" value="GLUTAREDOXIN"/>
</dbReference>
<feature type="domain" description="Glutaredoxin" evidence="5">
    <location>
        <begin position="15"/>
        <end position="78"/>
    </location>
</feature>
<dbReference type="PANTHER" id="PTHR10168">
    <property type="entry name" value="GLUTAREDOXIN"/>
    <property type="match status" value="1"/>
</dbReference>
<evidence type="ECO:0000259" key="5">
    <source>
        <dbReference type="Pfam" id="PF00462"/>
    </source>
</evidence>
<sequence>MEMDTVARMVAERPVVIFSRSTCCICHSIKALICSFGANPTVYELDQIPSGLQIERTLLQLGGGQQSTPAVFIGQEFVGGDKQIISLQVKNQLGPLLKSAGAIWI</sequence>
<dbReference type="InterPro" id="IPR002109">
    <property type="entry name" value="Glutaredoxin"/>
</dbReference>
<keyword evidence="3" id="KW-0963">Cytoplasm</keyword>
<evidence type="ECO:0000256" key="2">
    <source>
        <dbReference type="ARBA" id="ARBA00007568"/>
    </source>
</evidence>
<organism evidence="6">
    <name type="scientific">Rhizophora mucronata</name>
    <name type="common">Asiatic mangrove</name>
    <dbReference type="NCBI Taxonomy" id="61149"/>
    <lineage>
        <taxon>Eukaryota</taxon>
        <taxon>Viridiplantae</taxon>
        <taxon>Streptophyta</taxon>
        <taxon>Embryophyta</taxon>
        <taxon>Tracheophyta</taxon>
        <taxon>Spermatophyta</taxon>
        <taxon>Magnoliopsida</taxon>
        <taxon>eudicotyledons</taxon>
        <taxon>Gunneridae</taxon>
        <taxon>Pentapetalae</taxon>
        <taxon>rosids</taxon>
        <taxon>fabids</taxon>
        <taxon>Malpighiales</taxon>
        <taxon>Rhizophoraceae</taxon>
        <taxon>Rhizophora</taxon>
    </lineage>
</organism>
<evidence type="ECO:0000256" key="1">
    <source>
        <dbReference type="ARBA" id="ARBA00004496"/>
    </source>
</evidence>
<proteinExistence type="inferred from homology"/>
<reference evidence="6" key="1">
    <citation type="submission" date="2018-02" db="EMBL/GenBank/DDBJ databases">
        <title>Rhizophora mucronata_Transcriptome.</title>
        <authorList>
            <person name="Meera S.P."/>
            <person name="Sreeshan A."/>
            <person name="Augustine A."/>
        </authorList>
    </citation>
    <scope>NUCLEOTIDE SEQUENCE</scope>
    <source>
        <tissue evidence="6">Leaf</tissue>
    </source>
</reference>